<proteinExistence type="predicted"/>
<name>A0A426YAS3_ENSVE</name>
<dbReference type="AlphaFoldDB" id="A0A426YAS3"/>
<organism evidence="1 2">
    <name type="scientific">Ensete ventricosum</name>
    <name type="common">Abyssinian banana</name>
    <name type="synonym">Musa ensete</name>
    <dbReference type="NCBI Taxonomy" id="4639"/>
    <lineage>
        <taxon>Eukaryota</taxon>
        <taxon>Viridiplantae</taxon>
        <taxon>Streptophyta</taxon>
        <taxon>Embryophyta</taxon>
        <taxon>Tracheophyta</taxon>
        <taxon>Spermatophyta</taxon>
        <taxon>Magnoliopsida</taxon>
        <taxon>Liliopsida</taxon>
        <taxon>Zingiberales</taxon>
        <taxon>Musaceae</taxon>
        <taxon>Ensete</taxon>
    </lineage>
</organism>
<reference evidence="1 2" key="1">
    <citation type="journal article" date="2014" name="Agronomy (Basel)">
        <title>A Draft Genome Sequence for Ensete ventricosum, the Drought-Tolerant Tree Against Hunger.</title>
        <authorList>
            <person name="Harrison J."/>
            <person name="Moore K.A."/>
            <person name="Paszkiewicz K."/>
            <person name="Jones T."/>
            <person name="Grant M."/>
            <person name="Ambacheew D."/>
            <person name="Muzemil S."/>
            <person name="Studholme D.J."/>
        </authorList>
    </citation>
    <scope>NUCLEOTIDE SEQUENCE [LARGE SCALE GENOMIC DNA]</scope>
</reference>
<evidence type="ECO:0000313" key="1">
    <source>
        <dbReference type="EMBL" id="RRT48834.1"/>
    </source>
</evidence>
<evidence type="ECO:0000313" key="2">
    <source>
        <dbReference type="Proteomes" id="UP000287651"/>
    </source>
</evidence>
<dbReference type="Proteomes" id="UP000287651">
    <property type="component" value="Unassembled WGS sequence"/>
</dbReference>
<sequence>MLVFFMPRLRYDLVLVRPMSRVKSGAPFRGHDLDLVEIVKLILLRLPVNSSPVRHRRDEDLAVDRKFRGGVVAGSFGLPAQYCGAGILKAWGLWPSSGWVALHSPVCLWISAMRFRFYSNN</sequence>
<accession>A0A426YAS3</accession>
<gene>
    <name evidence="1" type="ORF">B296_00045654</name>
</gene>
<comment type="caution">
    <text evidence="1">The sequence shown here is derived from an EMBL/GenBank/DDBJ whole genome shotgun (WGS) entry which is preliminary data.</text>
</comment>
<dbReference type="EMBL" id="AMZH03013702">
    <property type="protein sequence ID" value="RRT48834.1"/>
    <property type="molecule type" value="Genomic_DNA"/>
</dbReference>
<protein>
    <submittedName>
        <fullName evidence="1">Uncharacterized protein</fullName>
    </submittedName>
</protein>